<evidence type="ECO:0000256" key="1">
    <source>
        <dbReference type="ARBA" id="ARBA00004477"/>
    </source>
</evidence>
<comment type="pathway">
    <text evidence="2">Protein modification; protein glycosylation.</text>
</comment>
<keyword evidence="7 10" id="KW-0256">Endoplasmic reticulum</keyword>
<dbReference type="PANTHER" id="PTHR22760:SF2">
    <property type="entry name" value="ALPHA-1,2-MANNOSYLTRANSFERASE ALG9"/>
    <property type="match status" value="1"/>
</dbReference>
<evidence type="ECO:0000256" key="7">
    <source>
        <dbReference type="ARBA" id="ARBA00022824"/>
    </source>
</evidence>
<evidence type="ECO:0000256" key="3">
    <source>
        <dbReference type="ARBA" id="ARBA00007063"/>
    </source>
</evidence>
<keyword evidence="4 10" id="KW-0328">Glycosyltransferase</keyword>
<feature type="transmembrane region" description="Helical" evidence="10">
    <location>
        <begin position="174"/>
        <end position="200"/>
    </location>
</feature>
<evidence type="ECO:0000256" key="9">
    <source>
        <dbReference type="ARBA" id="ARBA00023136"/>
    </source>
</evidence>
<dbReference type="GO" id="GO:0005789">
    <property type="term" value="C:endoplasmic reticulum membrane"/>
    <property type="evidence" value="ECO:0007669"/>
    <property type="project" value="UniProtKB-SubCell"/>
</dbReference>
<sequence>MSKSYIIHYGLLVLLIGSRILYTLYGIIPDCDEVFNYYEPLNLLVRGFGKQTWEYSPEFSIRSYSYLLPLYLILKPINFVFKSSLSFENFYLIRLILASFNIFSIWKLFQSINSINNEISIIFVIWEIFNTGESHSSINLVPSSFSLNCINLFLANFIQYQSTRSLSNAIWSTFWLSLGGLIGWPFVLIFGILPMIIILLQNLNNFKQLRKYVINSTFIIIGILSLIVSIDWVFYKKLEIIPLNIVLYNVINSNDQSGPNIFGVEPFSYYIKNILINFNFIGITGYLSILIIPIFQLIFKEESLINFVVIIELFVWSIIFGSQPHKEERFLYPIYSLINLSSSIFFHKFFKIIYLLTKSKKFQSIIKLLTISIIVIISTLKSISLSLNYSAPLYIYQDISQQHNQGNIENVCVGREWYRYPSSFFLSNDQRLKFIKSQFNGLLPGDFKENDLLKATSEIPLNMNQLNLFENDKIVGNFVENCEFIIDIDQPFDSNDDEINEQDLIDNFQLISSLKFLNNEKSQGIGKFFKIPTSLNEITNTKLIYHNYNLYKKRTSR</sequence>
<keyword evidence="5" id="KW-0808">Transferase</keyword>
<keyword evidence="8 10" id="KW-1133">Transmembrane helix</keyword>
<dbReference type="Proteomes" id="UP000769528">
    <property type="component" value="Unassembled WGS sequence"/>
</dbReference>
<feature type="transmembrane region" description="Helical" evidence="10">
    <location>
        <begin position="212"/>
        <end position="235"/>
    </location>
</feature>
<evidence type="ECO:0000256" key="10">
    <source>
        <dbReference type="RuleBase" id="RU363075"/>
    </source>
</evidence>
<dbReference type="InterPro" id="IPR005599">
    <property type="entry name" value="GPI_mannosylTrfase"/>
</dbReference>
<feature type="transmembrane region" description="Helical" evidence="10">
    <location>
        <begin position="334"/>
        <end position="356"/>
    </location>
</feature>
<dbReference type="GO" id="GO:0000026">
    <property type="term" value="F:alpha-1,2-mannosyltransferase activity"/>
    <property type="evidence" value="ECO:0007669"/>
    <property type="project" value="TreeGrafter"/>
</dbReference>
<evidence type="ECO:0000313" key="12">
    <source>
        <dbReference type="Proteomes" id="UP000769528"/>
    </source>
</evidence>
<feature type="transmembrane region" description="Helical" evidence="10">
    <location>
        <begin position="274"/>
        <end position="292"/>
    </location>
</feature>
<keyword evidence="9 10" id="KW-0472">Membrane</keyword>
<reference evidence="11" key="2">
    <citation type="submission" date="2021-01" db="EMBL/GenBank/DDBJ databases">
        <authorList>
            <person name="Schikora-Tamarit M.A."/>
        </authorList>
    </citation>
    <scope>NUCLEOTIDE SEQUENCE</scope>
    <source>
        <strain evidence="11">CBS6341</strain>
    </source>
</reference>
<keyword evidence="12" id="KW-1185">Reference proteome</keyword>
<organism evidence="11 12">
    <name type="scientific">Wickerhamomyces mucosus</name>
    <dbReference type="NCBI Taxonomy" id="1378264"/>
    <lineage>
        <taxon>Eukaryota</taxon>
        <taxon>Fungi</taxon>
        <taxon>Dikarya</taxon>
        <taxon>Ascomycota</taxon>
        <taxon>Saccharomycotina</taxon>
        <taxon>Saccharomycetes</taxon>
        <taxon>Phaffomycetales</taxon>
        <taxon>Wickerhamomycetaceae</taxon>
        <taxon>Wickerhamomyces</taxon>
    </lineage>
</organism>
<comment type="caution">
    <text evidence="11">The sequence shown here is derived from an EMBL/GenBank/DDBJ whole genome shotgun (WGS) entry which is preliminary data.</text>
</comment>
<evidence type="ECO:0000256" key="4">
    <source>
        <dbReference type="ARBA" id="ARBA00022676"/>
    </source>
</evidence>
<feature type="transmembrane region" description="Helical" evidence="10">
    <location>
        <begin position="368"/>
        <end position="387"/>
    </location>
</feature>
<name>A0A9P8PJG5_9ASCO</name>
<dbReference type="AlphaFoldDB" id="A0A9P8PJG5"/>
<keyword evidence="6 10" id="KW-0812">Transmembrane</keyword>
<feature type="transmembrane region" description="Helical" evidence="10">
    <location>
        <begin position="7"/>
        <end position="28"/>
    </location>
</feature>
<comment type="subcellular location">
    <subcellularLocation>
        <location evidence="1 10">Endoplasmic reticulum membrane</location>
        <topology evidence="1 10">Multi-pass membrane protein</topology>
    </subcellularLocation>
</comment>
<feature type="transmembrane region" description="Helical" evidence="10">
    <location>
        <begin position="90"/>
        <end position="109"/>
    </location>
</feature>
<evidence type="ECO:0000256" key="2">
    <source>
        <dbReference type="ARBA" id="ARBA00004922"/>
    </source>
</evidence>
<dbReference type="PANTHER" id="PTHR22760">
    <property type="entry name" value="GLYCOSYLTRANSFERASE"/>
    <property type="match status" value="1"/>
</dbReference>
<evidence type="ECO:0000313" key="11">
    <source>
        <dbReference type="EMBL" id="KAH3672434.1"/>
    </source>
</evidence>
<comment type="similarity">
    <text evidence="3 10">Belongs to the glycosyltransferase 22 family.</text>
</comment>
<accession>A0A9P8PJG5</accession>
<evidence type="ECO:0000256" key="6">
    <source>
        <dbReference type="ARBA" id="ARBA00022692"/>
    </source>
</evidence>
<dbReference type="EC" id="2.4.1.-" evidence="10"/>
<evidence type="ECO:0000256" key="8">
    <source>
        <dbReference type="ARBA" id="ARBA00022989"/>
    </source>
</evidence>
<protein>
    <recommendedName>
        <fullName evidence="10">Mannosyltransferase</fullName>
        <ecNumber evidence="10">2.4.1.-</ecNumber>
    </recommendedName>
</protein>
<dbReference type="GO" id="GO:0006487">
    <property type="term" value="P:protein N-linked glycosylation"/>
    <property type="evidence" value="ECO:0007669"/>
    <property type="project" value="TreeGrafter"/>
</dbReference>
<gene>
    <name evidence="11" type="ORF">WICMUC_004270</name>
</gene>
<dbReference type="EMBL" id="JAEUBF010001150">
    <property type="protein sequence ID" value="KAH3672434.1"/>
    <property type="molecule type" value="Genomic_DNA"/>
</dbReference>
<proteinExistence type="inferred from homology"/>
<feature type="transmembrane region" description="Helical" evidence="10">
    <location>
        <begin position="304"/>
        <end position="322"/>
    </location>
</feature>
<dbReference type="OrthoDB" id="497541at2759"/>
<dbReference type="Pfam" id="PF03901">
    <property type="entry name" value="Glyco_transf_22"/>
    <property type="match status" value="1"/>
</dbReference>
<evidence type="ECO:0000256" key="5">
    <source>
        <dbReference type="ARBA" id="ARBA00022679"/>
    </source>
</evidence>
<reference evidence="11" key="1">
    <citation type="journal article" date="2021" name="Open Biol.">
        <title>Shared evolutionary footprints suggest mitochondrial oxidative damage underlies multiple complex I losses in fungi.</title>
        <authorList>
            <person name="Schikora-Tamarit M.A."/>
            <person name="Marcet-Houben M."/>
            <person name="Nosek J."/>
            <person name="Gabaldon T."/>
        </authorList>
    </citation>
    <scope>NUCLEOTIDE SEQUENCE</scope>
    <source>
        <strain evidence="11">CBS6341</strain>
    </source>
</reference>